<evidence type="ECO:0000256" key="2">
    <source>
        <dbReference type="ARBA" id="ARBA00023015"/>
    </source>
</evidence>
<name>A0ABS7USR7_9BACI</name>
<sequence>MELRNLKTFQVVAKELNMTEAAKRLKYTQPTITLQIQSLERELKHTLLTRVGKKTFLTAAGRKLKDHVDNLFTLVEEIEKDMEELHGPAGVLTVAASEYYCNHHLSPLIKQYTELYPNVRLNLLPLNSVHAIQSVRDHVADIAIIASECNEIDLSKSFLEEEQTLLVISSELSKGKSSQEILCHNPFISYNIDCSFSHIADQFFKKIDTQPQSTIVCGGSDETIKRAVLNGTGYAILGENAIKNELKDGSITVLQKVLEPIITSSINLKVRSEEPNIQTFNELLQNAWPLMKN</sequence>
<dbReference type="SUPFAM" id="SSF46785">
    <property type="entry name" value="Winged helix' DNA-binding domain"/>
    <property type="match status" value="1"/>
</dbReference>
<accession>A0ABS7USR7</accession>
<dbReference type="Proteomes" id="UP001165287">
    <property type="component" value="Unassembled WGS sequence"/>
</dbReference>
<feature type="domain" description="HTH lysR-type" evidence="5">
    <location>
        <begin position="1"/>
        <end position="58"/>
    </location>
</feature>
<dbReference type="InterPro" id="IPR036390">
    <property type="entry name" value="WH_DNA-bd_sf"/>
</dbReference>
<organism evidence="6 7">
    <name type="scientific">Metabacillus rhizolycopersici</name>
    <dbReference type="NCBI Taxonomy" id="2875709"/>
    <lineage>
        <taxon>Bacteria</taxon>
        <taxon>Bacillati</taxon>
        <taxon>Bacillota</taxon>
        <taxon>Bacilli</taxon>
        <taxon>Bacillales</taxon>
        <taxon>Bacillaceae</taxon>
        <taxon>Metabacillus</taxon>
    </lineage>
</organism>
<comment type="similarity">
    <text evidence="1">Belongs to the LysR transcriptional regulatory family.</text>
</comment>
<comment type="caution">
    <text evidence="6">The sequence shown here is derived from an EMBL/GenBank/DDBJ whole genome shotgun (WGS) entry which is preliminary data.</text>
</comment>
<reference evidence="6" key="1">
    <citation type="submission" date="2024-05" db="EMBL/GenBank/DDBJ databases">
        <title>Metabacillus sp. nov., isolated from the rhizosphere soil of tomato plants.</title>
        <authorList>
            <person name="Ma R."/>
        </authorList>
    </citation>
    <scope>NUCLEOTIDE SEQUENCE</scope>
    <source>
        <strain evidence="6">DBTR6</strain>
    </source>
</reference>
<protein>
    <submittedName>
        <fullName evidence="6">LysR family transcriptional regulator</fullName>
    </submittedName>
</protein>
<evidence type="ECO:0000313" key="6">
    <source>
        <dbReference type="EMBL" id="MBZ5751000.1"/>
    </source>
</evidence>
<evidence type="ECO:0000313" key="7">
    <source>
        <dbReference type="Proteomes" id="UP001165287"/>
    </source>
</evidence>
<evidence type="ECO:0000259" key="5">
    <source>
        <dbReference type="PROSITE" id="PS50931"/>
    </source>
</evidence>
<dbReference type="RefSeq" id="WP_224139277.1">
    <property type="nucleotide sequence ID" value="NZ_JAIQUM010000024.1"/>
</dbReference>
<keyword evidence="2" id="KW-0805">Transcription regulation</keyword>
<dbReference type="CDD" id="cd05466">
    <property type="entry name" value="PBP2_LTTR_substrate"/>
    <property type="match status" value="1"/>
</dbReference>
<dbReference type="PROSITE" id="PS50931">
    <property type="entry name" value="HTH_LYSR"/>
    <property type="match status" value="1"/>
</dbReference>
<evidence type="ECO:0000256" key="1">
    <source>
        <dbReference type="ARBA" id="ARBA00009437"/>
    </source>
</evidence>
<keyword evidence="7" id="KW-1185">Reference proteome</keyword>
<dbReference type="Pfam" id="PF00126">
    <property type="entry name" value="HTH_1"/>
    <property type="match status" value="1"/>
</dbReference>
<dbReference type="EMBL" id="JAIQUM010000024">
    <property type="protein sequence ID" value="MBZ5751000.1"/>
    <property type="molecule type" value="Genomic_DNA"/>
</dbReference>
<dbReference type="SUPFAM" id="SSF53850">
    <property type="entry name" value="Periplasmic binding protein-like II"/>
    <property type="match status" value="1"/>
</dbReference>
<dbReference type="Gene3D" id="3.40.190.290">
    <property type="match status" value="1"/>
</dbReference>
<keyword evidence="4" id="KW-0804">Transcription</keyword>
<dbReference type="InterPro" id="IPR000847">
    <property type="entry name" value="LysR_HTH_N"/>
</dbReference>
<dbReference type="Gene3D" id="1.10.10.10">
    <property type="entry name" value="Winged helix-like DNA-binding domain superfamily/Winged helix DNA-binding domain"/>
    <property type="match status" value="1"/>
</dbReference>
<dbReference type="InterPro" id="IPR005119">
    <property type="entry name" value="LysR_subst-bd"/>
</dbReference>
<keyword evidence="3" id="KW-0238">DNA-binding</keyword>
<dbReference type="Pfam" id="PF03466">
    <property type="entry name" value="LysR_substrate"/>
    <property type="match status" value="1"/>
</dbReference>
<dbReference type="PANTHER" id="PTHR30126:SF40">
    <property type="entry name" value="HTH-TYPE TRANSCRIPTIONAL REGULATOR GLTR"/>
    <property type="match status" value="1"/>
</dbReference>
<evidence type="ECO:0000256" key="4">
    <source>
        <dbReference type="ARBA" id="ARBA00023163"/>
    </source>
</evidence>
<dbReference type="PRINTS" id="PR00039">
    <property type="entry name" value="HTHLYSR"/>
</dbReference>
<proteinExistence type="inferred from homology"/>
<dbReference type="PANTHER" id="PTHR30126">
    <property type="entry name" value="HTH-TYPE TRANSCRIPTIONAL REGULATOR"/>
    <property type="match status" value="1"/>
</dbReference>
<dbReference type="InterPro" id="IPR036388">
    <property type="entry name" value="WH-like_DNA-bd_sf"/>
</dbReference>
<evidence type="ECO:0000256" key="3">
    <source>
        <dbReference type="ARBA" id="ARBA00023125"/>
    </source>
</evidence>
<gene>
    <name evidence="6" type="ORF">K9V48_12245</name>
</gene>